<sequence>MPEYREALACALIILFWLESLKKCGINSLTLLWIWVDATLREQETAPAGSRAKKGIVFKLKPGEKCLRGSNGAQKNPYPPSPWFNKHEPLSTLVLTNVKSSPRSVILDFGKMFLQIQLHTHVTCQPYTRKQWDEEITQVNVKARGFRVGMALDFGDYILAFLTLDNLITPHWAPSISELPLQHIDVYDNFQGFLEGVGTWMISRSKTARKGLAVNVMRIGDASKVFGGLGVYSINEVFFLAGLSPFLSEYEVFTSLSRVARLCEAFWVFAHKAHTELRALLLPHIHGFILAVTPQQSDLGSENFGIANAHTSIRQVLDPRLQGTLQHRWMAKHNNIKPEIAWRQFRDRWALVLKNSSSKVFRLSFITLLTNYKRNQPYILILLTHNNTARHADKHKILPHGIADIIFAKPEKYNAVDFKIRVPEDILADAETQWAPPDHPVFQLVPPDFETFVTLVYETHGRPVVQMETFWDIYTRILQTAEYVIEAEPNVAQSLNRILDAHAEAMEFGENQGIPIITHVQEAEFGLNGLPALQEVEDVIAHEQLEEVNIHDLPINQELQGIEEEEEDDAPLQPDYVADFTDEEEVDELY</sequence>
<gene>
    <name evidence="3" type="ORF">QCA50_005812</name>
</gene>
<name>A0AAW0GAX0_9APHY</name>
<dbReference type="AlphaFoldDB" id="A0AAW0GAX0"/>
<evidence type="ECO:0000256" key="1">
    <source>
        <dbReference type="SAM" id="MobiDB-lite"/>
    </source>
</evidence>
<organism evidence="3 4">
    <name type="scientific">Cerrena zonata</name>
    <dbReference type="NCBI Taxonomy" id="2478898"/>
    <lineage>
        <taxon>Eukaryota</taxon>
        <taxon>Fungi</taxon>
        <taxon>Dikarya</taxon>
        <taxon>Basidiomycota</taxon>
        <taxon>Agaricomycotina</taxon>
        <taxon>Agaricomycetes</taxon>
        <taxon>Polyporales</taxon>
        <taxon>Cerrenaceae</taxon>
        <taxon>Cerrena</taxon>
    </lineage>
</organism>
<accession>A0AAW0GAX0</accession>
<keyword evidence="2" id="KW-0732">Signal</keyword>
<reference evidence="3 4" key="1">
    <citation type="submission" date="2022-09" db="EMBL/GenBank/DDBJ databases">
        <authorList>
            <person name="Palmer J.M."/>
        </authorList>
    </citation>
    <scope>NUCLEOTIDE SEQUENCE [LARGE SCALE GENOMIC DNA]</scope>
    <source>
        <strain evidence="3 4">DSM 7382</strain>
    </source>
</reference>
<comment type="caution">
    <text evidence="3">The sequence shown here is derived from an EMBL/GenBank/DDBJ whole genome shotgun (WGS) entry which is preliminary data.</text>
</comment>
<keyword evidence="4" id="KW-1185">Reference proteome</keyword>
<evidence type="ECO:0000256" key="2">
    <source>
        <dbReference type="SAM" id="SignalP"/>
    </source>
</evidence>
<proteinExistence type="predicted"/>
<feature type="region of interest" description="Disordered" evidence="1">
    <location>
        <begin position="563"/>
        <end position="590"/>
    </location>
</feature>
<feature type="signal peptide" evidence="2">
    <location>
        <begin position="1"/>
        <end position="24"/>
    </location>
</feature>
<feature type="compositionally biased region" description="Acidic residues" evidence="1">
    <location>
        <begin position="580"/>
        <end position="590"/>
    </location>
</feature>
<protein>
    <submittedName>
        <fullName evidence="3">Uncharacterized protein</fullName>
    </submittedName>
</protein>
<evidence type="ECO:0000313" key="3">
    <source>
        <dbReference type="EMBL" id="KAK7690713.1"/>
    </source>
</evidence>
<feature type="chain" id="PRO_5043485923" evidence="2">
    <location>
        <begin position="25"/>
        <end position="590"/>
    </location>
</feature>
<dbReference type="Proteomes" id="UP001385951">
    <property type="component" value="Unassembled WGS sequence"/>
</dbReference>
<dbReference type="EMBL" id="JASBNA010000006">
    <property type="protein sequence ID" value="KAK7690713.1"/>
    <property type="molecule type" value="Genomic_DNA"/>
</dbReference>
<evidence type="ECO:0000313" key="4">
    <source>
        <dbReference type="Proteomes" id="UP001385951"/>
    </source>
</evidence>